<gene>
    <name evidence="2" type="ORF">G4L39_05035</name>
</gene>
<evidence type="ECO:0000256" key="1">
    <source>
        <dbReference type="SAM" id="MobiDB-lite"/>
    </source>
</evidence>
<evidence type="ECO:0000313" key="2">
    <source>
        <dbReference type="EMBL" id="NGO38759.1"/>
    </source>
</evidence>
<name>A0A6M1RMH9_9BACT</name>
<feature type="compositionally biased region" description="Basic and acidic residues" evidence="1">
    <location>
        <begin position="1"/>
        <end position="17"/>
    </location>
</feature>
<dbReference type="Proteomes" id="UP000477311">
    <property type="component" value="Unassembled WGS sequence"/>
</dbReference>
<dbReference type="AlphaFoldDB" id="A0A6M1RMH9"/>
<protein>
    <submittedName>
        <fullName evidence="2">Uncharacterized protein</fullName>
    </submittedName>
</protein>
<dbReference type="RefSeq" id="WP_165106397.1">
    <property type="nucleotide sequence ID" value="NZ_JAAKYA010000029.1"/>
</dbReference>
<sequence>MKKHAEPMAEVVRDAKPPFRKLQHQPKKALRHRYERRKIKSYLNLANWLSEETA</sequence>
<feature type="compositionally biased region" description="Basic residues" evidence="1">
    <location>
        <begin position="18"/>
        <end position="31"/>
    </location>
</feature>
<reference evidence="2 3" key="1">
    <citation type="submission" date="2020-02" db="EMBL/GenBank/DDBJ databases">
        <title>Draft genome sequence of Limisphaera ngatamarikiensis NGM72.4T, a thermophilic Verrucomicrobia grouped in subdivision 3.</title>
        <authorList>
            <person name="Carere C.R."/>
            <person name="Steen J."/>
            <person name="Hugenholtz P."/>
            <person name="Stott M.B."/>
        </authorList>
    </citation>
    <scope>NUCLEOTIDE SEQUENCE [LARGE SCALE GENOMIC DNA]</scope>
    <source>
        <strain evidence="2 3">NGM72.4</strain>
    </source>
</reference>
<comment type="caution">
    <text evidence="2">The sequence shown here is derived from an EMBL/GenBank/DDBJ whole genome shotgun (WGS) entry which is preliminary data.</text>
</comment>
<proteinExistence type="predicted"/>
<keyword evidence="3" id="KW-1185">Reference proteome</keyword>
<evidence type="ECO:0000313" key="3">
    <source>
        <dbReference type="Proteomes" id="UP000477311"/>
    </source>
</evidence>
<organism evidence="2 3">
    <name type="scientific">Limisphaera ngatamarikiensis</name>
    <dbReference type="NCBI Taxonomy" id="1324935"/>
    <lineage>
        <taxon>Bacteria</taxon>
        <taxon>Pseudomonadati</taxon>
        <taxon>Verrucomicrobiota</taxon>
        <taxon>Verrucomicrobiia</taxon>
        <taxon>Limisphaerales</taxon>
        <taxon>Limisphaeraceae</taxon>
        <taxon>Limisphaera</taxon>
    </lineage>
</organism>
<accession>A0A6M1RMH9</accession>
<feature type="region of interest" description="Disordered" evidence="1">
    <location>
        <begin position="1"/>
        <end position="31"/>
    </location>
</feature>
<dbReference type="EMBL" id="JAAKYA010000029">
    <property type="protein sequence ID" value="NGO38759.1"/>
    <property type="molecule type" value="Genomic_DNA"/>
</dbReference>